<reference evidence="1" key="1">
    <citation type="submission" date="2018-11" db="EMBL/GenBank/DDBJ databases">
        <authorList>
            <consortium name="Pathogen Informatics"/>
        </authorList>
    </citation>
    <scope>NUCLEOTIDE SEQUENCE</scope>
</reference>
<dbReference type="AlphaFoldDB" id="A0A3S5AEB1"/>
<keyword evidence="2" id="KW-1185">Reference proteome</keyword>
<evidence type="ECO:0000313" key="1">
    <source>
        <dbReference type="EMBL" id="VEL27074.1"/>
    </source>
</evidence>
<sequence>MFRPRCRVPEPGFVEEVLCNIGRVPLMSGDMPSGVLQIPLSSAMGGSNARETVSDKCRTLLGAEDASNRQVKKNNGTNRKLAPREVRETILPGKPPVVPPEDISCDSGRKETGGAVVPVFSVTGLCKAADFRLDQSVLDFGPIAKGSQLFRRLGLSNCGDLPAK</sequence>
<gene>
    <name evidence="1" type="ORF">PXEA_LOCUS20514</name>
</gene>
<accession>A0A3S5AEB1</accession>
<name>A0A3S5AEB1_9PLAT</name>
<comment type="caution">
    <text evidence="1">The sequence shown here is derived from an EMBL/GenBank/DDBJ whole genome shotgun (WGS) entry which is preliminary data.</text>
</comment>
<organism evidence="1 2">
    <name type="scientific">Protopolystoma xenopodis</name>
    <dbReference type="NCBI Taxonomy" id="117903"/>
    <lineage>
        <taxon>Eukaryota</taxon>
        <taxon>Metazoa</taxon>
        <taxon>Spiralia</taxon>
        <taxon>Lophotrochozoa</taxon>
        <taxon>Platyhelminthes</taxon>
        <taxon>Monogenea</taxon>
        <taxon>Polyopisthocotylea</taxon>
        <taxon>Polystomatidea</taxon>
        <taxon>Polystomatidae</taxon>
        <taxon>Protopolystoma</taxon>
    </lineage>
</organism>
<protein>
    <submittedName>
        <fullName evidence="1">Uncharacterized protein</fullName>
    </submittedName>
</protein>
<dbReference type="Proteomes" id="UP000784294">
    <property type="component" value="Unassembled WGS sequence"/>
</dbReference>
<evidence type="ECO:0000313" key="2">
    <source>
        <dbReference type="Proteomes" id="UP000784294"/>
    </source>
</evidence>
<dbReference type="EMBL" id="CAAALY010084690">
    <property type="protein sequence ID" value="VEL27074.1"/>
    <property type="molecule type" value="Genomic_DNA"/>
</dbReference>
<proteinExistence type="predicted"/>